<dbReference type="CDD" id="cd17256">
    <property type="entry name" value="RMtype1_S_EcoJA65PI-TRD1-CR1_like"/>
    <property type="match status" value="1"/>
</dbReference>
<keyword evidence="5" id="KW-0255">Endonuclease</keyword>
<dbReference type="GO" id="GO:0003677">
    <property type="term" value="F:DNA binding"/>
    <property type="evidence" value="ECO:0007669"/>
    <property type="project" value="UniProtKB-KW"/>
</dbReference>
<dbReference type="InterPro" id="IPR052021">
    <property type="entry name" value="Type-I_RS_S_subunit"/>
</dbReference>
<keyword evidence="3" id="KW-0238">DNA-binding</keyword>
<dbReference type="EMBL" id="JABKAU010000001">
    <property type="protein sequence ID" value="NVO29710.1"/>
    <property type="molecule type" value="Genomic_DNA"/>
</dbReference>
<organism evidence="5 6">
    <name type="scientific">Hymenobacter lapidiphilus</name>
    <dbReference type="NCBI Taxonomy" id="2608003"/>
    <lineage>
        <taxon>Bacteria</taxon>
        <taxon>Pseudomonadati</taxon>
        <taxon>Bacteroidota</taxon>
        <taxon>Cytophagia</taxon>
        <taxon>Cytophagales</taxon>
        <taxon>Hymenobacteraceae</taxon>
        <taxon>Hymenobacter</taxon>
    </lineage>
</organism>
<evidence type="ECO:0000313" key="6">
    <source>
        <dbReference type="Proteomes" id="UP000565521"/>
    </source>
</evidence>
<keyword evidence="6" id="KW-1185">Reference proteome</keyword>
<dbReference type="Pfam" id="PF01420">
    <property type="entry name" value="Methylase_S"/>
    <property type="match status" value="1"/>
</dbReference>
<dbReference type="InterPro" id="IPR044946">
    <property type="entry name" value="Restrct_endonuc_typeI_TRD_sf"/>
</dbReference>
<dbReference type="Proteomes" id="UP000565521">
    <property type="component" value="Unassembled WGS sequence"/>
</dbReference>
<dbReference type="GO" id="GO:0009307">
    <property type="term" value="P:DNA restriction-modification system"/>
    <property type="evidence" value="ECO:0007669"/>
    <property type="project" value="UniProtKB-KW"/>
</dbReference>
<evidence type="ECO:0000256" key="1">
    <source>
        <dbReference type="ARBA" id="ARBA00010923"/>
    </source>
</evidence>
<keyword evidence="5" id="KW-0540">Nuclease</keyword>
<dbReference type="PANTHER" id="PTHR30408:SF12">
    <property type="entry name" value="TYPE I RESTRICTION ENZYME MJAVIII SPECIFICITY SUBUNIT"/>
    <property type="match status" value="1"/>
</dbReference>
<evidence type="ECO:0000259" key="4">
    <source>
        <dbReference type="Pfam" id="PF01420"/>
    </source>
</evidence>
<dbReference type="SUPFAM" id="SSF116734">
    <property type="entry name" value="DNA methylase specificity domain"/>
    <property type="match status" value="2"/>
</dbReference>
<comment type="similarity">
    <text evidence="1">Belongs to the type-I restriction system S methylase family.</text>
</comment>
<protein>
    <submittedName>
        <fullName evidence="5">Restriction endonuclease subunit S</fullName>
    </submittedName>
</protein>
<dbReference type="InterPro" id="IPR000055">
    <property type="entry name" value="Restrct_endonuc_typeI_TRD"/>
</dbReference>
<reference evidence="5 6" key="1">
    <citation type="submission" date="2020-05" db="EMBL/GenBank/DDBJ databases">
        <title>Hymenobacter terrestris sp. nov. and Hymenobacter lapidiphilus sp. nov., isolated from regoliths in Antarctica.</title>
        <authorList>
            <person name="Sedlacek I."/>
            <person name="Pantucek R."/>
            <person name="Zeman M."/>
            <person name="Holochova P."/>
            <person name="Kralova S."/>
            <person name="Stankova E."/>
            <person name="Sedo O."/>
            <person name="Micenkova L."/>
            <person name="Svec P."/>
            <person name="Gupta V."/>
            <person name="Sood U."/>
            <person name="Korpole U.S."/>
            <person name="Lal R."/>
        </authorList>
    </citation>
    <scope>NUCLEOTIDE SEQUENCE [LARGE SCALE GENOMIC DNA]</scope>
    <source>
        <strain evidence="5 6">P5342</strain>
    </source>
</reference>
<dbReference type="AlphaFoldDB" id="A0A7Y7PL26"/>
<evidence type="ECO:0000256" key="3">
    <source>
        <dbReference type="ARBA" id="ARBA00023125"/>
    </source>
</evidence>
<dbReference type="PANTHER" id="PTHR30408">
    <property type="entry name" value="TYPE-1 RESTRICTION ENZYME ECOKI SPECIFICITY PROTEIN"/>
    <property type="match status" value="1"/>
</dbReference>
<evidence type="ECO:0000256" key="2">
    <source>
        <dbReference type="ARBA" id="ARBA00022747"/>
    </source>
</evidence>
<accession>A0A7Y7PL26</accession>
<name>A0A7Y7PL26_9BACT</name>
<dbReference type="GO" id="GO:0004519">
    <property type="term" value="F:endonuclease activity"/>
    <property type="evidence" value="ECO:0007669"/>
    <property type="project" value="UniProtKB-KW"/>
</dbReference>
<dbReference type="RefSeq" id="WP_176906430.1">
    <property type="nucleotide sequence ID" value="NZ_JABKAU010000001.1"/>
</dbReference>
<keyword evidence="2" id="KW-0680">Restriction system</keyword>
<gene>
    <name evidence="5" type="ORF">HW554_00715</name>
</gene>
<comment type="caution">
    <text evidence="5">The sequence shown here is derived from an EMBL/GenBank/DDBJ whole genome shotgun (WGS) entry which is preliminary data.</text>
</comment>
<dbReference type="Gene3D" id="3.90.220.20">
    <property type="entry name" value="DNA methylase specificity domains"/>
    <property type="match status" value="2"/>
</dbReference>
<sequence length="410" mass="45158">MTFQTRRIGEICQVKGGKRLPLGHELIDEITEHPYIRARDIKDGKIIQDDLQFLTNETHFLIKRYIVSKDDICITIVGANVGDVGIVPSSLIGANLTENAVKLTSFSSECDPIYLALLLSQSSYKYIMQLMAGGAAQPKLGIYKVEELKVQLPSLPLQRQIAAVLGRYDALLENYQTQVATLEGLAQELYQEWFVRGRCPGAAAGPNGELPAGWEAIELSTISAVIQRGITPSYDDEGEILCLNQRCIREKKIDYATGRLQVKNPGKKVIQFGDVLINSTGEGTLGRTAQVYNLLEEPTTVDTHVTIARPLPEIPVEYYGYVVTEQEEYFVSMALGATGQTELSREAIGQAKVVLPTAEAMQRFSQLVNSMKKKAIVLLDQMVTLRATRDALLPRLLSGQLLPAPIPPTA</sequence>
<evidence type="ECO:0000313" key="5">
    <source>
        <dbReference type="EMBL" id="NVO29710.1"/>
    </source>
</evidence>
<keyword evidence="5" id="KW-0378">Hydrolase</keyword>
<feature type="domain" description="Type I restriction modification DNA specificity" evidence="4">
    <location>
        <begin position="3"/>
        <end position="174"/>
    </location>
</feature>
<proteinExistence type="inferred from homology"/>